<evidence type="ECO:0000313" key="2">
    <source>
        <dbReference type="Proteomes" id="UP000827872"/>
    </source>
</evidence>
<dbReference type="Proteomes" id="UP000827872">
    <property type="component" value="Linkage Group LG01"/>
</dbReference>
<reference evidence="1" key="1">
    <citation type="submission" date="2021-08" db="EMBL/GenBank/DDBJ databases">
        <title>The first chromosome-level gecko genome reveals the dynamic sex chromosomes of Neotropical dwarf geckos (Sphaerodactylidae: Sphaerodactylus).</title>
        <authorList>
            <person name="Pinto B.J."/>
            <person name="Keating S.E."/>
            <person name="Gamble T."/>
        </authorList>
    </citation>
    <scope>NUCLEOTIDE SEQUENCE</scope>
    <source>
        <strain evidence="1">TG3544</strain>
    </source>
</reference>
<proteinExistence type="predicted"/>
<gene>
    <name evidence="1" type="ORF">K3G42_010626</name>
</gene>
<accession>A0ACB8G9J1</accession>
<evidence type="ECO:0000313" key="1">
    <source>
        <dbReference type="EMBL" id="KAH8015951.1"/>
    </source>
</evidence>
<name>A0ACB8G9J1_9SAUR</name>
<keyword evidence="2" id="KW-1185">Reference proteome</keyword>
<comment type="caution">
    <text evidence="1">The sequence shown here is derived from an EMBL/GenBank/DDBJ whole genome shotgun (WGS) entry which is preliminary data.</text>
</comment>
<protein>
    <submittedName>
        <fullName evidence="1">Uncharacterized protein</fullName>
    </submittedName>
</protein>
<sequence>MPRRGLAVLWLLVLGWPVAASAVSSASAAAGPSERTALARERFKVVFAPLICKRTCLKGQCRDSCKPGSNMTLIGENGHSMDTLTGSGFRVGEQQHRAERVGRTAAWDGARMPVDLPWHRRGAGRSVVPLPSGLPARRASRAAFGWRKTLPHVPARLLGPDGLSVRRLSSEPLAK</sequence>
<organism evidence="1 2">
    <name type="scientific">Sphaerodactylus townsendi</name>
    <dbReference type="NCBI Taxonomy" id="933632"/>
    <lineage>
        <taxon>Eukaryota</taxon>
        <taxon>Metazoa</taxon>
        <taxon>Chordata</taxon>
        <taxon>Craniata</taxon>
        <taxon>Vertebrata</taxon>
        <taxon>Euteleostomi</taxon>
        <taxon>Lepidosauria</taxon>
        <taxon>Squamata</taxon>
        <taxon>Bifurcata</taxon>
        <taxon>Gekkota</taxon>
        <taxon>Sphaerodactylidae</taxon>
        <taxon>Sphaerodactylus</taxon>
    </lineage>
</organism>
<dbReference type="EMBL" id="CM037614">
    <property type="protein sequence ID" value="KAH8015951.1"/>
    <property type="molecule type" value="Genomic_DNA"/>
</dbReference>